<dbReference type="CDD" id="cd00093">
    <property type="entry name" value="HTH_XRE"/>
    <property type="match status" value="1"/>
</dbReference>
<reference evidence="2 3" key="1">
    <citation type="submission" date="2017-03" db="EMBL/GenBank/DDBJ databases">
        <title>Lifting the veil on microbial sulfur biogeochemistry in mining wastewaters.</title>
        <authorList>
            <person name="Kantor R.S."/>
            <person name="Colenbrander Nelson T."/>
            <person name="Marshall S."/>
            <person name="Bennett D."/>
            <person name="Apte S."/>
            <person name="Camacho D."/>
            <person name="Thomas B.C."/>
            <person name="Warren L.A."/>
            <person name="Banfield J.F."/>
        </authorList>
    </citation>
    <scope>NUCLEOTIDE SEQUENCE [LARGE SCALE GENOMIC DNA]</scope>
    <source>
        <strain evidence="2">32-68-21</strain>
    </source>
</reference>
<dbReference type="PANTHER" id="PTHR40455:SF1">
    <property type="entry name" value="ANTITOXIN HIGA"/>
    <property type="match status" value="1"/>
</dbReference>
<dbReference type="SMART" id="SM00530">
    <property type="entry name" value="HTH_XRE"/>
    <property type="match status" value="1"/>
</dbReference>
<dbReference type="SUPFAM" id="SSF47413">
    <property type="entry name" value="lambda repressor-like DNA-binding domains"/>
    <property type="match status" value="1"/>
</dbReference>
<proteinExistence type="predicted"/>
<protein>
    <submittedName>
        <fullName evidence="2">Transcriptional regulator</fullName>
    </submittedName>
</protein>
<evidence type="ECO:0000313" key="2">
    <source>
        <dbReference type="EMBL" id="OYX55734.1"/>
    </source>
</evidence>
<dbReference type="PROSITE" id="PS50943">
    <property type="entry name" value="HTH_CROC1"/>
    <property type="match status" value="1"/>
</dbReference>
<comment type="caution">
    <text evidence="2">The sequence shown here is derived from an EMBL/GenBank/DDBJ whole genome shotgun (WGS) entry which is preliminary data.</text>
</comment>
<dbReference type="InterPro" id="IPR001387">
    <property type="entry name" value="Cro/C1-type_HTH"/>
</dbReference>
<dbReference type="GO" id="GO:0006355">
    <property type="term" value="P:regulation of DNA-templated transcription"/>
    <property type="evidence" value="ECO:0007669"/>
    <property type="project" value="InterPro"/>
</dbReference>
<dbReference type="Gene3D" id="1.10.260.40">
    <property type="entry name" value="lambda repressor-like DNA-binding domains"/>
    <property type="match status" value="1"/>
</dbReference>
<dbReference type="Pfam" id="PF01381">
    <property type="entry name" value="HTH_3"/>
    <property type="match status" value="1"/>
</dbReference>
<dbReference type="InterPro" id="IPR010982">
    <property type="entry name" value="Lambda_DNA-bd_dom_sf"/>
</dbReference>
<organism evidence="2 3">
    <name type="scientific">Brevundimonas subvibrioides</name>
    <dbReference type="NCBI Taxonomy" id="74313"/>
    <lineage>
        <taxon>Bacteria</taxon>
        <taxon>Pseudomonadati</taxon>
        <taxon>Pseudomonadota</taxon>
        <taxon>Alphaproteobacteria</taxon>
        <taxon>Caulobacterales</taxon>
        <taxon>Caulobacteraceae</taxon>
        <taxon>Brevundimonas</taxon>
    </lineage>
</organism>
<dbReference type="InterPro" id="IPR039060">
    <property type="entry name" value="Antitox_HigA"/>
</dbReference>
<accession>A0A258HGJ9</accession>
<evidence type="ECO:0000259" key="1">
    <source>
        <dbReference type="PROSITE" id="PS50943"/>
    </source>
</evidence>
<gene>
    <name evidence="2" type="ORF">B7Y86_12335</name>
</gene>
<dbReference type="Proteomes" id="UP000216147">
    <property type="component" value="Unassembled WGS sequence"/>
</dbReference>
<name>A0A258HGJ9_9CAUL</name>
<dbReference type="PANTHER" id="PTHR40455">
    <property type="entry name" value="ANTITOXIN HIGA"/>
    <property type="match status" value="1"/>
</dbReference>
<evidence type="ECO:0000313" key="3">
    <source>
        <dbReference type="Proteomes" id="UP000216147"/>
    </source>
</evidence>
<dbReference type="EMBL" id="NCEQ01000012">
    <property type="protein sequence ID" value="OYX55734.1"/>
    <property type="molecule type" value="Genomic_DNA"/>
</dbReference>
<feature type="domain" description="HTH cro/C1-type" evidence="1">
    <location>
        <begin position="66"/>
        <end position="119"/>
    </location>
</feature>
<sequence length="126" mass="13675">MTPFPVRVIHDDDQLAAALAAYEAFFDAEPEPGTPEGDRFELLGLVIAAYEERRWPVAATNPLEVIRLVMEGRGYTQADFAALLGSRSRASEILNGRRGLSVEHIRTISAAWRIPAAALIGTAQAA</sequence>
<dbReference type="AlphaFoldDB" id="A0A258HGJ9"/>
<dbReference type="GO" id="GO:0001046">
    <property type="term" value="F:core promoter sequence-specific DNA binding"/>
    <property type="evidence" value="ECO:0007669"/>
    <property type="project" value="TreeGrafter"/>
</dbReference>